<organism evidence="3 4">
    <name type="scientific">Persicimonas caeni</name>
    <dbReference type="NCBI Taxonomy" id="2292766"/>
    <lineage>
        <taxon>Bacteria</taxon>
        <taxon>Deltaproteobacteria</taxon>
        <taxon>Bradymonadales</taxon>
        <taxon>Bradymonadaceae</taxon>
        <taxon>Persicimonas</taxon>
    </lineage>
</organism>
<feature type="binding site" evidence="2">
    <location>
        <begin position="42"/>
        <end position="45"/>
    </location>
    <ligand>
        <name>substrate</name>
    </ligand>
</feature>
<dbReference type="PROSITE" id="PS01066">
    <property type="entry name" value="UPP_SYNTHASE"/>
    <property type="match status" value="1"/>
</dbReference>
<feature type="binding site" evidence="2">
    <location>
        <position position="90"/>
    </location>
    <ligand>
        <name>substrate</name>
    </ligand>
</feature>
<dbReference type="CDD" id="cd00475">
    <property type="entry name" value="Cis_IPPS"/>
    <property type="match status" value="1"/>
</dbReference>
<comment type="cofactor">
    <cofactor evidence="2">
        <name>Mg(2+)</name>
        <dbReference type="ChEBI" id="CHEBI:18420"/>
    </cofactor>
    <text evidence="2">Binds 2 magnesium ions per subunit.</text>
</comment>
<feature type="binding site" evidence="2">
    <location>
        <begin position="215"/>
        <end position="217"/>
    </location>
    <ligand>
        <name>substrate</name>
    </ligand>
</feature>
<dbReference type="PANTHER" id="PTHR10291:SF0">
    <property type="entry name" value="DEHYDRODOLICHYL DIPHOSPHATE SYNTHASE 2"/>
    <property type="match status" value="1"/>
</dbReference>
<dbReference type="FunFam" id="3.40.1180.10:FF:000001">
    <property type="entry name" value="(2E,6E)-farnesyl-diphosphate-specific ditrans,polycis-undecaprenyl-diphosphate synthase"/>
    <property type="match status" value="1"/>
</dbReference>
<evidence type="ECO:0000256" key="2">
    <source>
        <dbReference type="HAMAP-Rule" id="MF_01139"/>
    </source>
</evidence>
<feature type="binding site" evidence="2">
    <location>
        <position position="209"/>
    </location>
    <ligand>
        <name>substrate</name>
    </ligand>
</feature>
<keyword evidence="2" id="KW-0460">Magnesium</keyword>
<feature type="binding site" evidence="2">
    <location>
        <position position="228"/>
    </location>
    <ligand>
        <name>Mg(2+)</name>
        <dbReference type="ChEBI" id="CHEBI:18420"/>
    </ligand>
</feature>
<sequence>MPKNSPKPARSTGELSDLTVDELLLSDYEGPIPTHVAVIMDGNGRWAQQRGMRRIKGHRQGAHSVRRVVEACRYLGVEALTLYAFSTQNWGRPEDEVTGLMTLFDLYIKKERERLMRNGVRIQVIGQRSQLGRRLRKSITDLEEATADNRDLLLQVAVSYGGREEILQAARNLAKAAVDGALAPDDITEATFEEQLYTSGAPDPDLVIRTSGELRISNFLLWQIAYSELYVTDVLWPDFDEAQLLRAFDSFGGRERRFGKTREQIKQSD</sequence>
<comment type="caution">
    <text evidence="2">Lacks conserved residue(s) required for the propagation of feature annotation.</text>
</comment>
<feature type="binding site" evidence="2">
    <location>
        <position position="92"/>
    </location>
    <ligand>
        <name>substrate</name>
    </ligand>
</feature>
<dbReference type="HAMAP" id="MF_01139">
    <property type="entry name" value="ISPT"/>
    <property type="match status" value="1"/>
</dbReference>
<dbReference type="Proteomes" id="UP000315995">
    <property type="component" value="Chromosome"/>
</dbReference>
<accession>A0A5B8Y5D3</accession>
<dbReference type="PANTHER" id="PTHR10291">
    <property type="entry name" value="DEHYDRODOLICHYL DIPHOSPHATE SYNTHASE FAMILY MEMBER"/>
    <property type="match status" value="1"/>
</dbReference>
<dbReference type="InterPro" id="IPR018520">
    <property type="entry name" value="UPP_synth-like_CS"/>
</dbReference>
<feature type="binding site" evidence="2">
    <location>
        <position position="58"/>
    </location>
    <ligand>
        <name>substrate</name>
    </ligand>
</feature>
<name>A0A4Y6PTS9_PERCE</name>
<evidence type="ECO:0000313" key="3">
    <source>
        <dbReference type="EMBL" id="QDG51643.1"/>
    </source>
</evidence>
<evidence type="ECO:0000313" key="4">
    <source>
        <dbReference type="Proteomes" id="UP000315995"/>
    </source>
</evidence>
<dbReference type="OrthoDB" id="4191603at2"/>
<gene>
    <name evidence="3" type="ORF">FIV42_13055</name>
</gene>
<dbReference type="InterPro" id="IPR036424">
    <property type="entry name" value="UPP_synth-like_sf"/>
</dbReference>
<dbReference type="GO" id="GO:0045547">
    <property type="term" value="F:ditrans,polycis-polyprenyl diphosphate synthase [(2E,6E)-farnesyl diphosphate specific] activity"/>
    <property type="evidence" value="ECO:0007669"/>
    <property type="project" value="TreeGrafter"/>
</dbReference>
<protein>
    <recommendedName>
        <fullName evidence="2">Isoprenyl transferase</fullName>
        <ecNumber evidence="2">2.5.1.-</ecNumber>
    </recommendedName>
</protein>
<comment type="subunit">
    <text evidence="2">Homodimer.</text>
</comment>
<dbReference type="EC" id="2.5.1.-" evidence="2"/>
<dbReference type="SUPFAM" id="SSF64005">
    <property type="entry name" value="Undecaprenyl diphosphate synthase"/>
    <property type="match status" value="1"/>
</dbReference>
<reference evidence="3 4" key="1">
    <citation type="submission" date="2019-06" db="EMBL/GenBank/DDBJ databases">
        <title>Persicimonas caeni gen. nov., sp. nov., a predatory bacterium isolated from solar saltern.</title>
        <authorList>
            <person name="Wang S."/>
        </authorList>
    </citation>
    <scope>NUCLEOTIDE SEQUENCE [LARGE SCALE GENOMIC DNA]</scope>
    <source>
        <strain evidence="3 4">YN101</strain>
    </source>
</reference>
<dbReference type="GO" id="GO:0000287">
    <property type="term" value="F:magnesium ion binding"/>
    <property type="evidence" value="ECO:0007669"/>
    <property type="project" value="UniProtKB-UniRule"/>
</dbReference>
<feature type="binding site" evidence="2">
    <location>
        <position position="54"/>
    </location>
    <ligand>
        <name>substrate</name>
    </ligand>
</feature>
<evidence type="ECO:0000256" key="1">
    <source>
        <dbReference type="ARBA" id="ARBA00022679"/>
    </source>
</evidence>
<dbReference type="NCBIfam" id="TIGR00055">
    <property type="entry name" value="uppS"/>
    <property type="match status" value="1"/>
</dbReference>
<dbReference type="AlphaFoldDB" id="A0A4Y6PTS9"/>
<comment type="similarity">
    <text evidence="2">Belongs to the UPP synthase family.</text>
</comment>
<dbReference type="GO" id="GO:0016094">
    <property type="term" value="P:polyprenol biosynthetic process"/>
    <property type="evidence" value="ECO:0007669"/>
    <property type="project" value="TreeGrafter"/>
</dbReference>
<feature type="binding site" evidence="2">
    <location>
        <position position="41"/>
    </location>
    <ligand>
        <name>Mg(2+)</name>
        <dbReference type="ChEBI" id="CHEBI:18420"/>
    </ligand>
</feature>
<comment type="function">
    <text evidence="2">Catalyzes the condensation of isopentenyl diphosphate (IPP) with allylic pyrophosphates generating different type of terpenoids.</text>
</comment>
<accession>A0A4Y6PTS9</accession>
<keyword evidence="2" id="KW-0479">Metal-binding</keyword>
<dbReference type="RefSeq" id="WP_141198123.1">
    <property type="nucleotide sequence ID" value="NZ_CP041186.1"/>
</dbReference>
<proteinExistence type="inferred from homology"/>
<dbReference type="EMBL" id="CP041186">
    <property type="protein sequence ID" value="QDG51643.1"/>
    <property type="molecule type" value="Genomic_DNA"/>
</dbReference>
<feature type="active site" evidence="2">
    <location>
        <position position="41"/>
    </location>
</feature>
<dbReference type="Pfam" id="PF01255">
    <property type="entry name" value="Prenyltransf"/>
    <property type="match status" value="1"/>
</dbReference>
<dbReference type="Gene3D" id="3.40.1180.10">
    <property type="entry name" value="Decaprenyl diphosphate synthase-like"/>
    <property type="match status" value="1"/>
</dbReference>
<feature type="active site" description="Proton acceptor" evidence="2">
    <location>
        <position position="89"/>
    </location>
</feature>
<dbReference type="InterPro" id="IPR001441">
    <property type="entry name" value="UPP_synth-like"/>
</dbReference>
<keyword evidence="4" id="KW-1185">Reference proteome</keyword>
<keyword evidence="1 2" id="KW-0808">Transferase</keyword>
<dbReference type="NCBIfam" id="NF011405">
    <property type="entry name" value="PRK14830.1"/>
    <property type="match status" value="1"/>
</dbReference>
<feature type="binding site" evidence="2">
    <location>
        <position position="46"/>
    </location>
    <ligand>
        <name>substrate</name>
    </ligand>
</feature>